<evidence type="ECO:0000313" key="2">
    <source>
        <dbReference type="EMBL" id="QCD87661.1"/>
    </source>
</evidence>
<reference evidence="2 3" key="1">
    <citation type="submission" date="2019-04" db="EMBL/GenBank/DDBJ databases">
        <title>An improved genome assembly and genetic linkage map for asparagus bean, Vigna unguiculata ssp. sesquipedialis.</title>
        <authorList>
            <person name="Xia Q."/>
            <person name="Zhang R."/>
            <person name="Dong Y."/>
        </authorList>
    </citation>
    <scope>NUCLEOTIDE SEQUENCE [LARGE SCALE GENOMIC DNA]</scope>
    <source>
        <tissue evidence="2">Leaf</tissue>
    </source>
</reference>
<name>A0A4D6LGF2_VIGUN</name>
<feature type="compositionally biased region" description="Polar residues" evidence="1">
    <location>
        <begin position="23"/>
        <end position="34"/>
    </location>
</feature>
<sequence>MEETLRHNSLSQQTPSLSQQTPVVNKTPTSTNPVVNEPRRPQTLSLLRFSRHRDSATLCYLLLSSFARRTTPKIVVVVGDKRTYDCNHKRGEKRNYQ</sequence>
<evidence type="ECO:0000313" key="3">
    <source>
        <dbReference type="Proteomes" id="UP000501690"/>
    </source>
</evidence>
<feature type="region of interest" description="Disordered" evidence="1">
    <location>
        <begin position="1"/>
        <end position="39"/>
    </location>
</feature>
<gene>
    <name evidence="2" type="ORF">DEO72_LG3g2200</name>
</gene>
<keyword evidence="3" id="KW-1185">Reference proteome</keyword>
<accession>A0A4D6LGF2</accession>
<dbReference type="AlphaFoldDB" id="A0A4D6LGF2"/>
<feature type="compositionally biased region" description="Low complexity" evidence="1">
    <location>
        <begin position="9"/>
        <end position="22"/>
    </location>
</feature>
<protein>
    <submittedName>
        <fullName evidence="2">Uncharacterized protein</fullName>
    </submittedName>
</protein>
<evidence type="ECO:0000256" key="1">
    <source>
        <dbReference type="SAM" id="MobiDB-lite"/>
    </source>
</evidence>
<dbReference type="EMBL" id="CP039347">
    <property type="protein sequence ID" value="QCD87661.1"/>
    <property type="molecule type" value="Genomic_DNA"/>
</dbReference>
<proteinExistence type="predicted"/>
<organism evidence="2 3">
    <name type="scientific">Vigna unguiculata</name>
    <name type="common">Cowpea</name>
    <dbReference type="NCBI Taxonomy" id="3917"/>
    <lineage>
        <taxon>Eukaryota</taxon>
        <taxon>Viridiplantae</taxon>
        <taxon>Streptophyta</taxon>
        <taxon>Embryophyta</taxon>
        <taxon>Tracheophyta</taxon>
        <taxon>Spermatophyta</taxon>
        <taxon>Magnoliopsida</taxon>
        <taxon>eudicotyledons</taxon>
        <taxon>Gunneridae</taxon>
        <taxon>Pentapetalae</taxon>
        <taxon>rosids</taxon>
        <taxon>fabids</taxon>
        <taxon>Fabales</taxon>
        <taxon>Fabaceae</taxon>
        <taxon>Papilionoideae</taxon>
        <taxon>50 kb inversion clade</taxon>
        <taxon>NPAAA clade</taxon>
        <taxon>indigoferoid/millettioid clade</taxon>
        <taxon>Phaseoleae</taxon>
        <taxon>Vigna</taxon>
    </lineage>
</organism>
<dbReference type="Proteomes" id="UP000501690">
    <property type="component" value="Linkage Group LG3"/>
</dbReference>